<dbReference type="VEuPathDB" id="FungiDB:PV10_06328"/>
<dbReference type="AlphaFoldDB" id="A0A438MZB5"/>
<protein>
    <recommendedName>
        <fullName evidence="1">DUF3669 domain-containing protein</fullName>
    </recommendedName>
</protein>
<comment type="caution">
    <text evidence="2">The sequence shown here is derived from an EMBL/GenBank/DDBJ whole genome shotgun (WGS) entry which is preliminary data.</text>
</comment>
<dbReference type="EMBL" id="NAJM01000038">
    <property type="protein sequence ID" value="RVX68462.1"/>
    <property type="molecule type" value="Genomic_DNA"/>
</dbReference>
<dbReference type="InterPro" id="IPR022137">
    <property type="entry name" value="Znf_prot_DUF3669"/>
</dbReference>
<proteinExistence type="predicted"/>
<reference evidence="2 3" key="1">
    <citation type="submission" date="2017-03" db="EMBL/GenBank/DDBJ databases">
        <title>Genomes of endolithic fungi from Antarctica.</title>
        <authorList>
            <person name="Coleine C."/>
            <person name="Masonjones S."/>
            <person name="Stajich J.E."/>
        </authorList>
    </citation>
    <scope>NUCLEOTIDE SEQUENCE [LARGE SCALE GENOMIC DNA]</scope>
    <source>
        <strain evidence="2 3">CCFEE 6314</strain>
    </source>
</reference>
<dbReference type="Proteomes" id="UP000288859">
    <property type="component" value="Unassembled WGS sequence"/>
</dbReference>
<feature type="domain" description="DUF3669" evidence="1">
    <location>
        <begin position="299"/>
        <end position="360"/>
    </location>
</feature>
<organism evidence="2 3">
    <name type="scientific">Exophiala mesophila</name>
    <name type="common">Black yeast-like fungus</name>
    <dbReference type="NCBI Taxonomy" id="212818"/>
    <lineage>
        <taxon>Eukaryota</taxon>
        <taxon>Fungi</taxon>
        <taxon>Dikarya</taxon>
        <taxon>Ascomycota</taxon>
        <taxon>Pezizomycotina</taxon>
        <taxon>Eurotiomycetes</taxon>
        <taxon>Chaetothyriomycetidae</taxon>
        <taxon>Chaetothyriales</taxon>
        <taxon>Herpotrichiellaceae</taxon>
        <taxon>Exophiala</taxon>
    </lineage>
</organism>
<dbReference type="Pfam" id="PF12417">
    <property type="entry name" value="DUF3669"/>
    <property type="match status" value="1"/>
</dbReference>
<dbReference type="OrthoDB" id="2993351at2759"/>
<evidence type="ECO:0000313" key="3">
    <source>
        <dbReference type="Proteomes" id="UP000288859"/>
    </source>
</evidence>
<dbReference type="PANTHER" id="PTHR40780:SF2">
    <property type="entry name" value="DUF3669 DOMAIN-CONTAINING PROTEIN"/>
    <property type="match status" value="1"/>
</dbReference>
<name>A0A438MZB5_EXOME</name>
<gene>
    <name evidence="2" type="ORF">B0A52_07462</name>
</gene>
<sequence>MMVSGLRYAGDLSGLSFIDDMFLKQHGSKQLLCRMFSTKSYLSTSSSLAKKLNDAQAHHELRNFVEIGKGQTGTVWALTGTDQVIKVANQNRSEGLWNDFLRHMRVESAFQSTSIVLRREINIPRVGDWVSPTNELFWGQSLPLLPPGSQPDHGFISSRIFPLPLPIREAIIDEFAPRSIKRAKASFLQEPASKDCLVRLYLGRRTERTGAFKLRNFDMAVNEMEHLGLDTKMYAIAMAKILAIMHWKAGLDANDVEIVLGSSPKIKMRAALSDYENTTLADAMLLGQEFDFEHRSVGIWLLDFDQCQEFSKDNQGVQQLVRGFFWNDPYYPRPHAKDSRDVALWTEFRDAYLKVSKCLTDTDMPGQFINAVEAEGLKRSAGASLFQ</sequence>
<dbReference type="PANTHER" id="PTHR40780">
    <property type="entry name" value="DUF3669 DOMAIN-CONTAINING PROTEIN"/>
    <property type="match status" value="1"/>
</dbReference>
<evidence type="ECO:0000259" key="1">
    <source>
        <dbReference type="Pfam" id="PF12417"/>
    </source>
</evidence>
<accession>A0A438MZB5</accession>
<evidence type="ECO:0000313" key="2">
    <source>
        <dbReference type="EMBL" id="RVX68462.1"/>
    </source>
</evidence>